<dbReference type="InterPro" id="IPR045802">
    <property type="entry name" value="GRV2/DNAJC13_N"/>
</dbReference>
<evidence type="ECO:0000259" key="1">
    <source>
        <dbReference type="Pfam" id="PF19432"/>
    </source>
</evidence>
<dbReference type="Pfam" id="PF19432">
    <property type="entry name" value="RME-8_N"/>
    <property type="match status" value="1"/>
</dbReference>
<sequence length="164" mass="18822">MASATAASAASGARENVDLECFLVTKHSWKGKYKRIFSIGSTGVSTYNLDKFDLTNRWQYNEVVSVLPNKSGNTAYEFVLNLRKDKKVDTIKLSSEYRSEILTSLLKYYKEFSDKPKHITMHVLEVDKGNTYRMFRAWGRIGTNIGGNELDSWHKHSKSMRQKL</sequence>
<name>A0A8D8HTW4_CULPI</name>
<accession>A0A8D8HTW4</accession>
<dbReference type="GO" id="GO:0006898">
    <property type="term" value="P:receptor-mediated endocytosis"/>
    <property type="evidence" value="ECO:0007669"/>
    <property type="project" value="TreeGrafter"/>
</dbReference>
<dbReference type="AlphaFoldDB" id="A0A8D8HTW4"/>
<dbReference type="InterPro" id="IPR036930">
    <property type="entry name" value="WGR_dom_sf"/>
</dbReference>
<dbReference type="EMBL" id="HBUE01331687">
    <property type="protein sequence ID" value="CAG6593648.1"/>
    <property type="molecule type" value="Transcribed_RNA"/>
</dbReference>
<dbReference type="EMBL" id="HBUE01224970">
    <property type="protein sequence ID" value="CAG6541572.1"/>
    <property type="molecule type" value="Transcribed_RNA"/>
</dbReference>
<evidence type="ECO:0000313" key="2">
    <source>
        <dbReference type="EMBL" id="CAG6541575.1"/>
    </source>
</evidence>
<reference evidence="2" key="1">
    <citation type="submission" date="2021-05" db="EMBL/GenBank/DDBJ databases">
        <authorList>
            <person name="Alioto T."/>
            <person name="Alioto T."/>
            <person name="Gomez Garrido J."/>
        </authorList>
    </citation>
    <scope>NUCLEOTIDE SEQUENCE</scope>
</reference>
<dbReference type="PANTHER" id="PTHR36983">
    <property type="entry name" value="DNAJ HOMOLOG SUBFAMILY C MEMBER 13"/>
    <property type="match status" value="1"/>
</dbReference>
<proteinExistence type="predicted"/>
<dbReference type="GO" id="GO:0010008">
    <property type="term" value="C:endosome membrane"/>
    <property type="evidence" value="ECO:0007669"/>
    <property type="project" value="TreeGrafter"/>
</dbReference>
<organism evidence="2">
    <name type="scientific">Culex pipiens</name>
    <name type="common">House mosquito</name>
    <dbReference type="NCBI Taxonomy" id="7175"/>
    <lineage>
        <taxon>Eukaryota</taxon>
        <taxon>Metazoa</taxon>
        <taxon>Ecdysozoa</taxon>
        <taxon>Arthropoda</taxon>
        <taxon>Hexapoda</taxon>
        <taxon>Insecta</taxon>
        <taxon>Pterygota</taxon>
        <taxon>Neoptera</taxon>
        <taxon>Endopterygota</taxon>
        <taxon>Diptera</taxon>
        <taxon>Nematocera</taxon>
        <taxon>Culicoidea</taxon>
        <taxon>Culicidae</taxon>
        <taxon>Culicinae</taxon>
        <taxon>Culicini</taxon>
        <taxon>Culex</taxon>
        <taxon>Culex</taxon>
    </lineage>
</organism>
<dbReference type="GO" id="GO:0007032">
    <property type="term" value="P:endosome organization"/>
    <property type="evidence" value="ECO:0007669"/>
    <property type="project" value="InterPro"/>
</dbReference>
<dbReference type="SUPFAM" id="SSF142921">
    <property type="entry name" value="WGR domain-like"/>
    <property type="match status" value="1"/>
</dbReference>
<dbReference type="PANTHER" id="PTHR36983:SF2">
    <property type="entry name" value="DNAJ HOMOLOG SUBFAMILY C MEMBER 13"/>
    <property type="match status" value="1"/>
</dbReference>
<dbReference type="InterPro" id="IPR044978">
    <property type="entry name" value="GRV2/DNAJC13"/>
</dbReference>
<dbReference type="GO" id="GO:2000641">
    <property type="term" value="P:regulation of early endosome to late endosome transport"/>
    <property type="evidence" value="ECO:0007669"/>
    <property type="project" value="InterPro"/>
</dbReference>
<feature type="domain" description="DnaJ homologue subfamily C GRV2/DNAJC13 N-terminal" evidence="1">
    <location>
        <begin position="21"/>
        <end position="122"/>
    </location>
</feature>
<dbReference type="EMBL" id="HBUE01224973">
    <property type="protein sequence ID" value="CAG6541575.1"/>
    <property type="molecule type" value="Transcribed_RNA"/>
</dbReference>
<dbReference type="EMBL" id="HBUE01331684">
    <property type="protein sequence ID" value="CAG6593645.1"/>
    <property type="molecule type" value="Transcribed_RNA"/>
</dbReference>
<protein>
    <submittedName>
        <fullName evidence="2">DnaJ homolog subfamily C member 13</fullName>
    </submittedName>
</protein>